<protein>
    <submittedName>
        <fullName evidence="1">Uncharacterized protein</fullName>
    </submittedName>
</protein>
<name>A0ABN3CBA0_9ACTN</name>
<gene>
    <name evidence="1" type="ORF">GCM10009850_021010</name>
</gene>
<evidence type="ECO:0000313" key="2">
    <source>
        <dbReference type="Proteomes" id="UP001499843"/>
    </source>
</evidence>
<dbReference type="Proteomes" id="UP001499843">
    <property type="component" value="Unassembled WGS sequence"/>
</dbReference>
<comment type="caution">
    <text evidence="1">The sequence shown here is derived from an EMBL/GenBank/DDBJ whole genome shotgun (WGS) entry which is preliminary data.</text>
</comment>
<organism evidence="1 2">
    <name type="scientific">Nonomuraea monospora</name>
    <dbReference type="NCBI Taxonomy" id="568818"/>
    <lineage>
        <taxon>Bacteria</taxon>
        <taxon>Bacillati</taxon>
        <taxon>Actinomycetota</taxon>
        <taxon>Actinomycetes</taxon>
        <taxon>Streptosporangiales</taxon>
        <taxon>Streptosporangiaceae</taxon>
        <taxon>Nonomuraea</taxon>
    </lineage>
</organism>
<evidence type="ECO:0000313" key="1">
    <source>
        <dbReference type="EMBL" id="GAA2206643.1"/>
    </source>
</evidence>
<keyword evidence="2" id="KW-1185">Reference proteome</keyword>
<sequence>MNHATATISATRRGAAVAGGESWGTRVMFSPGVPVGAGLGRGSRAAGRLWCSGNMVTYLCETTPRWGRTGRDKVRA</sequence>
<reference evidence="1 2" key="1">
    <citation type="journal article" date="2019" name="Int. J. Syst. Evol. Microbiol.">
        <title>The Global Catalogue of Microorganisms (GCM) 10K type strain sequencing project: providing services to taxonomists for standard genome sequencing and annotation.</title>
        <authorList>
            <consortium name="The Broad Institute Genomics Platform"/>
            <consortium name="The Broad Institute Genome Sequencing Center for Infectious Disease"/>
            <person name="Wu L."/>
            <person name="Ma J."/>
        </authorList>
    </citation>
    <scope>NUCLEOTIDE SEQUENCE [LARGE SCALE GENOMIC DNA]</scope>
    <source>
        <strain evidence="1 2">JCM 16114</strain>
    </source>
</reference>
<dbReference type="EMBL" id="BAAAQX010000004">
    <property type="protein sequence ID" value="GAA2206643.1"/>
    <property type="molecule type" value="Genomic_DNA"/>
</dbReference>
<accession>A0ABN3CBA0</accession>
<proteinExistence type="predicted"/>